<keyword evidence="4" id="KW-1185">Reference proteome</keyword>
<name>A0A2P8E2J2_9ACTN</name>
<dbReference type="AlphaFoldDB" id="A0A2P8E2J2"/>
<gene>
    <name evidence="3" type="ORF">CLV30_10798</name>
</gene>
<dbReference type="Proteomes" id="UP000243528">
    <property type="component" value="Unassembled WGS sequence"/>
</dbReference>
<evidence type="ECO:0000259" key="2">
    <source>
        <dbReference type="Pfam" id="PF25362"/>
    </source>
</evidence>
<keyword evidence="1" id="KW-0472">Membrane</keyword>
<sequence>MNTATAVAVLLVVLLGGYGLMWRGWRRRAGRHGDLPPLPEAWPVADDGVEAAYLGTTVSGTWLDRVGAFGLGVRGAATVHVGGDGVLLARRDDAPVPIPATALRGVRADRAGGGRAVRRNEYLIITWEHGGLLLDTAVRPRHRDDMRRLLHTVEPVAEGGTG</sequence>
<protein>
    <recommendedName>
        <fullName evidence="2">PH domain-containing protein</fullName>
    </recommendedName>
</protein>
<keyword evidence="1" id="KW-1133">Transmembrane helix</keyword>
<accession>A0A2P8E2J2</accession>
<evidence type="ECO:0000313" key="3">
    <source>
        <dbReference type="EMBL" id="PSL03617.1"/>
    </source>
</evidence>
<dbReference type="InterPro" id="IPR057446">
    <property type="entry name" value="PH_bac"/>
</dbReference>
<evidence type="ECO:0000256" key="1">
    <source>
        <dbReference type="SAM" id="Phobius"/>
    </source>
</evidence>
<evidence type="ECO:0000313" key="4">
    <source>
        <dbReference type="Proteomes" id="UP000243528"/>
    </source>
</evidence>
<dbReference type="EMBL" id="PYGE01000007">
    <property type="protein sequence ID" value="PSL03617.1"/>
    <property type="molecule type" value="Genomic_DNA"/>
</dbReference>
<feature type="transmembrane region" description="Helical" evidence="1">
    <location>
        <begin position="6"/>
        <end position="25"/>
    </location>
</feature>
<dbReference type="RefSeq" id="WP_106537368.1">
    <property type="nucleotide sequence ID" value="NZ_PYGE01000007.1"/>
</dbReference>
<keyword evidence="1" id="KW-0812">Transmembrane</keyword>
<reference evidence="3 4" key="1">
    <citation type="submission" date="2018-03" db="EMBL/GenBank/DDBJ databases">
        <title>Genomic Encyclopedia of Archaeal and Bacterial Type Strains, Phase II (KMG-II): from individual species to whole genera.</title>
        <authorList>
            <person name="Goeker M."/>
        </authorList>
    </citation>
    <scope>NUCLEOTIDE SEQUENCE [LARGE SCALE GENOMIC DNA]</scope>
    <source>
        <strain evidence="3 4">DSM 45211</strain>
    </source>
</reference>
<dbReference type="Pfam" id="PF25362">
    <property type="entry name" value="bPH_11"/>
    <property type="match status" value="1"/>
</dbReference>
<dbReference type="OrthoDB" id="3826692at2"/>
<feature type="domain" description="PH" evidence="2">
    <location>
        <begin position="34"/>
        <end position="152"/>
    </location>
</feature>
<proteinExistence type="predicted"/>
<comment type="caution">
    <text evidence="3">The sequence shown here is derived from an EMBL/GenBank/DDBJ whole genome shotgun (WGS) entry which is preliminary data.</text>
</comment>
<organism evidence="3 4">
    <name type="scientific">Haloactinopolyspora alba</name>
    <dbReference type="NCBI Taxonomy" id="648780"/>
    <lineage>
        <taxon>Bacteria</taxon>
        <taxon>Bacillati</taxon>
        <taxon>Actinomycetota</taxon>
        <taxon>Actinomycetes</taxon>
        <taxon>Jiangellales</taxon>
        <taxon>Jiangellaceae</taxon>
        <taxon>Haloactinopolyspora</taxon>
    </lineage>
</organism>